<organism evidence="1 2">
    <name type="scientific">Candidatus Lactobacillus pullistercoris</name>
    <dbReference type="NCBI Taxonomy" id="2838636"/>
    <lineage>
        <taxon>Bacteria</taxon>
        <taxon>Bacillati</taxon>
        <taxon>Bacillota</taxon>
        <taxon>Bacilli</taxon>
        <taxon>Lactobacillales</taxon>
        <taxon>Lactobacillaceae</taxon>
        <taxon>Lactobacillus</taxon>
    </lineage>
</organism>
<reference evidence="1" key="2">
    <citation type="submission" date="2021-04" db="EMBL/GenBank/DDBJ databases">
        <authorList>
            <person name="Gilroy R."/>
        </authorList>
    </citation>
    <scope>NUCLEOTIDE SEQUENCE</scope>
    <source>
        <strain evidence="1">F6-686</strain>
    </source>
</reference>
<dbReference type="EMBL" id="JAHLFT010000076">
    <property type="protein sequence ID" value="MBU3828678.1"/>
    <property type="molecule type" value="Genomic_DNA"/>
</dbReference>
<gene>
    <name evidence="1" type="ORF">H9806_06070</name>
</gene>
<name>A0A9E2NTW1_9LACO</name>
<accession>A0A9E2NTW1</accession>
<protein>
    <submittedName>
        <fullName evidence="1">Uncharacterized protein</fullName>
    </submittedName>
</protein>
<evidence type="ECO:0000313" key="2">
    <source>
        <dbReference type="Proteomes" id="UP000823844"/>
    </source>
</evidence>
<evidence type="ECO:0000313" key="1">
    <source>
        <dbReference type="EMBL" id="MBU3828678.1"/>
    </source>
</evidence>
<proteinExistence type="predicted"/>
<dbReference type="AlphaFoldDB" id="A0A9E2NTW1"/>
<dbReference type="Proteomes" id="UP000823844">
    <property type="component" value="Unassembled WGS sequence"/>
</dbReference>
<sequence length="349" mass="41304">MTDNLVKLTLNYDLEFEIDEYYIGRIKEKRGNYLVFEAIDDDTDLGGISIFKNGTYKVETKAPEIDYYQKLEQDNLIKDRFDLKDENKEILSWQWKNLSELLKIIYDEEFVINIQLKSGNFYSGAIEKVTSRYVYMWENTDSFDLEECATVIPLKDISTIDINEIPNVLYDDWYDHIDDFDQDYGLTKIHLAYQDDKLFKEFPIIGKIIKEDENQILFHRLNVMSQIDAVTVINKKQIAHMSDTAVDLPYYNFLLNNNKTKGTFDPHHLLDKSYDMTYELKENDMVTLDDVIYGRVTGIIKKKKNDSFVLKEIRDYAYKEELELKYSDIISVDLNSNDLFNLKSYRNFL</sequence>
<reference evidence="1" key="1">
    <citation type="journal article" date="2021" name="PeerJ">
        <title>Extensive microbial diversity within the chicken gut microbiome revealed by metagenomics and culture.</title>
        <authorList>
            <person name="Gilroy R."/>
            <person name="Ravi A."/>
            <person name="Getino M."/>
            <person name="Pursley I."/>
            <person name="Horton D.L."/>
            <person name="Alikhan N.F."/>
            <person name="Baker D."/>
            <person name="Gharbi K."/>
            <person name="Hall N."/>
            <person name="Watson M."/>
            <person name="Adriaenssens E.M."/>
            <person name="Foster-Nyarko E."/>
            <person name="Jarju S."/>
            <person name="Secka A."/>
            <person name="Antonio M."/>
            <person name="Oren A."/>
            <person name="Chaudhuri R.R."/>
            <person name="La Ragione R."/>
            <person name="Hildebrand F."/>
            <person name="Pallen M.J."/>
        </authorList>
    </citation>
    <scope>NUCLEOTIDE SEQUENCE</scope>
    <source>
        <strain evidence="1">F6-686</strain>
    </source>
</reference>
<comment type="caution">
    <text evidence="1">The sequence shown here is derived from an EMBL/GenBank/DDBJ whole genome shotgun (WGS) entry which is preliminary data.</text>
</comment>